<evidence type="ECO:0008006" key="4">
    <source>
        <dbReference type="Google" id="ProtNLM"/>
    </source>
</evidence>
<gene>
    <name evidence="2" type="ORF">D7V88_22265</name>
</gene>
<dbReference type="PROSITE" id="PS51257">
    <property type="entry name" value="PROKAR_LIPOPROTEIN"/>
    <property type="match status" value="1"/>
</dbReference>
<organism evidence="2 3">
    <name type="scientific">Corallococcus terminator</name>
    <dbReference type="NCBI Taxonomy" id="2316733"/>
    <lineage>
        <taxon>Bacteria</taxon>
        <taxon>Pseudomonadati</taxon>
        <taxon>Myxococcota</taxon>
        <taxon>Myxococcia</taxon>
        <taxon>Myxococcales</taxon>
        <taxon>Cystobacterineae</taxon>
        <taxon>Myxococcaceae</taxon>
        <taxon>Corallococcus</taxon>
    </lineage>
</organism>
<dbReference type="OrthoDB" id="5518951at2"/>
<protein>
    <recommendedName>
        <fullName evidence="4">Lipoprotein</fullName>
    </recommendedName>
</protein>
<evidence type="ECO:0000313" key="2">
    <source>
        <dbReference type="EMBL" id="RKG84294.1"/>
    </source>
</evidence>
<dbReference type="AlphaFoldDB" id="A0A3A8IWQ3"/>
<proteinExistence type="predicted"/>
<sequence length="195" mass="20738">MRMTLLLGLLSVGLLAACGGVEPEARDSDVTGQALPPCEQACFVAYNSCMRRAPTQEAQALCLERMAGCYQICEGGAAKPVEAMRPPPCQSRCDLLHELCINEAGTPEAQALCDAERKVCKLACVPSAEQPVEAQAVLTCGEVCVKAYRFCLLRATTNEEKAGCACQSRQCHTGCMPMSPGSTGTAADDETCYQF</sequence>
<feature type="signal peptide" evidence="1">
    <location>
        <begin position="1"/>
        <end position="16"/>
    </location>
</feature>
<feature type="chain" id="PRO_5017272805" description="Lipoprotein" evidence="1">
    <location>
        <begin position="17"/>
        <end position="195"/>
    </location>
</feature>
<comment type="caution">
    <text evidence="2">The sequence shown here is derived from an EMBL/GenBank/DDBJ whole genome shotgun (WGS) entry which is preliminary data.</text>
</comment>
<evidence type="ECO:0000313" key="3">
    <source>
        <dbReference type="Proteomes" id="UP000268094"/>
    </source>
</evidence>
<reference evidence="3" key="1">
    <citation type="submission" date="2018-09" db="EMBL/GenBank/DDBJ databases">
        <authorList>
            <person name="Livingstone P.G."/>
            <person name="Whitworth D.E."/>
        </authorList>
    </citation>
    <scope>NUCLEOTIDE SEQUENCE [LARGE SCALE GENOMIC DNA]</scope>
    <source>
        <strain evidence="3">CA054A</strain>
    </source>
</reference>
<dbReference type="RefSeq" id="WP_120542667.1">
    <property type="nucleotide sequence ID" value="NZ_RAVZ01000159.1"/>
</dbReference>
<keyword evidence="3" id="KW-1185">Reference proteome</keyword>
<dbReference type="EMBL" id="RAVZ01000159">
    <property type="protein sequence ID" value="RKG84294.1"/>
    <property type="molecule type" value="Genomic_DNA"/>
</dbReference>
<evidence type="ECO:0000256" key="1">
    <source>
        <dbReference type="SAM" id="SignalP"/>
    </source>
</evidence>
<dbReference type="Proteomes" id="UP000268094">
    <property type="component" value="Unassembled WGS sequence"/>
</dbReference>
<keyword evidence="1" id="KW-0732">Signal</keyword>
<name>A0A3A8IWQ3_9BACT</name>
<accession>A0A3A8IWQ3</accession>